<dbReference type="AlphaFoldDB" id="A0A0K2UXR9"/>
<sequence>MKMKAQEFGKYLPDEKQMVCRICLYKCDFNPLSRITRPLLSSYQEHGYSSKKSS</sequence>
<protein>
    <submittedName>
        <fullName evidence="1">Uncharacterized protein</fullName>
    </submittedName>
</protein>
<accession>A0A0K2UXR9</accession>
<evidence type="ECO:0000313" key="1">
    <source>
        <dbReference type="EMBL" id="CDW43068.1"/>
    </source>
</evidence>
<organism evidence="1">
    <name type="scientific">Lepeophtheirus salmonis</name>
    <name type="common">Salmon louse</name>
    <name type="synonym">Caligus salmonis</name>
    <dbReference type="NCBI Taxonomy" id="72036"/>
    <lineage>
        <taxon>Eukaryota</taxon>
        <taxon>Metazoa</taxon>
        <taxon>Ecdysozoa</taxon>
        <taxon>Arthropoda</taxon>
        <taxon>Crustacea</taxon>
        <taxon>Multicrustacea</taxon>
        <taxon>Hexanauplia</taxon>
        <taxon>Copepoda</taxon>
        <taxon>Siphonostomatoida</taxon>
        <taxon>Caligidae</taxon>
        <taxon>Lepeophtheirus</taxon>
    </lineage>
</organism>
<name>A0A0K2UXR9_LEPSM</name>
<proteinExistence type="predicted"/>
<reference evidence="1" key="1">
    <citation type="submission" date="2014-05" db="EMBL/GenBank/DDBJ databases">
        <authorList>
            <person name="Chronopoulou M."/>
        </authorList>
    </citation>
    <scope>NUCLEOTIDE SEQUENCE</scope>
    <source>
        <tissue evidence="1">Whole organism</tissue>
    </source>
</reference>
<dbReference type="EMBL" id="HACA01025707">
    <property type="protein sequence ID" value="CDW43068.1"/>
    <property type="molecule type" value="Transcribed_RNA"/>
</dbReference>